<proteinExistence type="predicted"/>
<dbReference type="AlphaFoldDB" id="A0AAN6T5I7"/>
<name>A0AAN6T5I7_9PEZI</name>
<dbReference type="Proteomes" id="UP001305647">
    <property type="component" value="Unassembled WGS sequence"/>
</dbReference>
<reference evidence="2" key="1">
    <citation type="journal article" date="2023" name="Mol. Phylogenet. Evol.">
        <title>Genome-scale phylogeny and comparative genomics of the fungal order Sordariales.</title>
        <authorList>
            <person name="Hensen N."/>
            <person name="Bonometti L."/>
            <person name="Westerberg I."/>
            <person name="Brannstrom I.O."/>
            <person name="Guillou S."/>
            <person name="Cros-Aarteil S."/>
            <person name="Calhoun S."/>
            <person name="Haridas S."/>
            <person name="Kuo A."/>
            <person name="Mondo S."/>
            <person name="Pangilinan J."/>
            <person name="Riley R."/>
            <person name="LaButti K."/>
            <person name="Andreopoulos B."/>
            <person name="Lipzen A."/>
            <person name="Chen C."/>
            <person name="Yan M."/>
            <person name="Daum C."/>
            <person name="Ng V."/>
            <person name="Clum A."/>
            <person name="Steindorff A."/>
            <person name="Ohm R.A."/>
            <person name="Martin F."/>
            <person name="Silar P."/>
            <person name="Natvig D.O."/>
            <person name="Lalanne C."/>
            <person name="Gautier V."/>
            <person name="Ament-Velasquez S.L."/>
            <person name="Kruys A."/>
            <person name="Hutchinson M.I."/>
            <person name="Powell A.J."/>
            <person name="Barry K."/>
            <person name="Miller A.N."/>
            <person name="Grigoriev I.V."/>
            <person name="Debuchy R."/>
            <person name="Gladieux P."/>
            <person name="Hiltunen Thoren M."/>
            <person name="Johannesson H."/>
        </authorList>
    </citation>
    <scope>NUCLEOTIDE SEQUENCE</scope>
    <source>
        <strain evidence="2">CBS 757.83</strain>
    </source>
</reference>
<accession>A0AAN6T5I7</accession>
<feature type="compositionally biased region" description="Basic and acidic residues" evidence="1">
    <location>
        <begin position="192"/>
        <end position="208"/>
    </location>
</feature>
<feature type="compositionally biased region" description="Low complexity" evidence="1">
    <location>
        <begin position="153"/>
        <end position="171"/>
    </location>
</feature>
<dbReference type="EMBL" id="MU863626">
    <property type="protein sequence ID" value="KAK4104802.1"/>
    <property type="molecule type" value="Genomic_DNA"/>
</dbReference>
<evidence type="ECO:0000313" key="3">
    <source>
        <dbReference type="Proteomes" id="UP001305647"/>
    </source>
</evidence>
<comment type="caution">
    <text evidence="2">The sequence shown here is derived from an EMBL/GenBank/DDBJ whole genome shotgun (WGS) entry which is preliminary data.</text>
</comment>
<gene>
    <name evidence="2" type="ORF">N658DRAFT_189500</name>
</gene>
<evidence type="ECO:0000313" key="2">
    <source>
        <dbReference type="EMBL" id="KAK4104802.1"/>
    </source>
</evidence>
<sequence>MLRYCVGGGGEVPDQDERDRCRRWLRLESTPRVSQAGPQAMNPRCLGSNSHQLSVWFLASRSSAGQSQVLYSTANTEGPWAESRVSRGCGPGTSLEAVSALLAYPCLPSTPTTGSDDGWWAQEVAGPFVSQEGAHVPMYRRILGHIHPPARQSPELSVPSPMSPSSKSQDPCAVQHLALPLSTFSRPCNVRTEPRSTRSPDWGQRDRPPPAWPVTWPGIYRKLTPPKLARSSHHLALHQSSPTNEALCIQPYTRDASALGTRQGFWPQLHVDDTQHFHPWTPLPLPLRDDWKLGANRIARTSPSPPTYTAPSVSARQTTLSPVTARHSARRTETTDPTLLGCACAKVTLR</sequence>
<feature type="region of interest" description="Disordered" evidence="1">
    <location>
        <begin position="150"/>
        <end position="172"/>
    </location>
</feature>
<keyword evidence="3" id="KW-1185">Reference proteome</keyword>
<evidence type="ECO:0000256" key="1">
    <source>
        <dbReference type="SAM" id="MobiDB-lite"/>
    </source>
</evidence>
<organism evidence="2 3">
    <name type="scientific">Parathielavia hyrcaniae</name>
    <dbReference type="NCBI Taxonomy" id="113614"/>
    <lineage>
        <taxon>Eukaryota</taxon>
        <taxon>Fungi</taxon>
        <taxon>Dikarya</taxon>
        <taxon>Ascomycota</taxon>
        <taxon>Pezizomycotina</taxon>
        <taxon>Sordariomycetes</taxon>
        <taxon>Sordariomycetidae</taxon>
        <taxon>Sordariales</taxon>
        <taxon>Chaetomiaceae</taxon>
        <taxon>Parathielavia</taxon>
    </lineage>
</organism>
<feature type="region of interest" description="Disordered" evidence="1">
    <location>
        <begin position="188"/>
        <end position="210"/>
    </location>
</feature>
<protein>
    <submittedName>
        <fullName evidence="2">Uncharacterized protein</fullName>
    </submittedName>
</protein>
<reference evidence="2" key="2">
    <citation type="submission" date="2023-05" db="EMBL/GenBank/DDBJ databases">
        <authorList>
            <consortium name="Lawrence Berkeley National Laboratory"/>
            <person name="Steindorff A."/>
            <person name="Hensen N."/>
            <person name="Bonometti L."/>
            <person name="Westerberg I."/>
            <person name="Brannstrom I.O."/>
            <person name="Guillou S."/>
            <person name="Cros-Aarteil S."/>
            <person name="Calhoun S."/>
            <person name="Haridas S."/>
            <person name="Kuo A."/>
            <person name="Mondo S."/>
            <person name="Pangilinan J."/>
            <person name="Riley R."/>
            <person name="Labutti K."/>
            <person name="Andreopoulos B."/>
            <person name="Lipzen A."/>
            <person name="Chen C."/>
            <person name="Yanf M."/>
            <person name="Daum C."/>
            <person name="Ng V."/>
            <person name="Clum A."/>
            <person name="Ohm R."/>
            <person name="Martin F."/>
            <person name="Silar P."/>
            <person name="Natvig D."/>
            <person name="Lalanne C."/>
            <person name="Gautier V."/>
            <person name="Ament-Velasquez S.L."/>
            <person name="Kruys A."/>
            <person name="Hutchinson M.I."/>
            <person name="Powell A.J."/>
            <person name="Barry K."/>
            <person name="Miller A.N."/>
            <person name="Grigoriev I.V."/>
            <person name="Debuchy R."/>
            <person name="Gladieux P."/>
            <person name="Thoren M.H."/>
            <person name="Johannesson H."/>
        </authorList>
    </citation>
    <scope>NUCLEOTIDE SEQUENCE</scope>
    <source>
        <strain evidence="2">CBS 757.83</strain>
    </source>
</reference>